<sequence>MLVFRSVFYTWTKVHNPELTSREQNVIDNSALSTLSILSLILFIVDQWLSDPVRNKANGVPETRYHIDDHCDESMFQWVSPLACSGVVAGMVLRKRFTRSSMADISPVIFS</sequence>
<organism evidence="1 2">
    <name type="scientific">Kistimonas scapharcae</name>
    <dbReference type="NCBI Taxonomy" id="1036133"/>
    <lineage>
        <taxon>Bacteria</taxon>
        <taxon>Pseudomonadati</taxon>
        <taxon>Pseudomonadota</taxon>
        <taxon>Gammaproteobacteria</taxon>
        <taxon>Oceanospirillales</taxon>
        <taxon>Endozoicomonadaceae</taxon>
        <taxon>Kistimonas</taxon>
    </lineage>
</organism>
<protein>
    <submittedName>
        <fullName evidence="1">Uncharacterized protein</fullName>
    </submittedName>
</protein>
<accession>A0ABP8V4F8</accession>
<dbReference type="EMBL" id="BAABFL010000414">
    <property type="protein sequence ID" value="GAA4650686.1"/>
    <property type="molecule type" value="Genomic_DNA"/>
</dbReference>
<gene>
    <name evidence="1" type="ORF">GCM10023116_29690</name>
</gene>
<comment type="caution">
    <text evidence="1">The sequence shown here is derived from an EMBL/GenBank/DDBJ whole genome shotgun (WGS) entry which is preliminary data.</text>
</comment>
<evidence type="ECO:0000313" key="1">
    <source>
        <dbReference type="EMBL" id="GAA4650686.1"/>
    </source>
</evidence>
<proteinExistence type="predicted"/>
<dbReference type="Proteomes" id="UP001500604">
    <property type="component" value="Unassembled WGS sequence"/>
</dbReference>
<reference evidence="2" key="1">
    <citation type="journal article" date="2019" name="Int. J. Syst. Evol. Microbiol.">
        <title>The Global Catalogue of Microorganisms (GCM) 10K type strain sequencing project: providing services to taxonomists for standard genome sequencing and annotation.</title>
        <authorList>
            <consortium name="The Broad Institute Genomics Platform"/>
            <consortium name="The Broad Institute Genome Sequencing Center for Infectious Disease"/>
            <person name="Wu L."/>
            <person name="Ma J."/>
        </authorList>
    </citation>
    <scope>NUCLEOTIDE SEQUENCE [LARGE SCALE GENOMIC DNA]</scope>
    <source>
        <strain evidence="2">JCM 17805</strain>
    </source>
</reference>
<evidence type="ECO:0000313" key="2">
    <source>
        <dbReference type="Proteomes" id="UP001500604"/>
    </source>
</evidence>
<keyword evidence="2" id="KW-1185">Reference proteome</keyword>
<name>A0ABP8V4F8_9GAMM</name>